<reference evidence="2 3" key="1">
    <citation type="journal article" date="2010" name="Nature">
        <title>Genome sequencing and analysis of the model grass Brachypodium distachyon.</title>
        <authorList>
            <consortium name="International Brachypodium Initiative"/>
        </authorList>
    </citation>
    <scope>NUCLEOTIDE SEQUENCE [LARGE SCALE GENOMIC DNA]</scope>
    <source>
        <strain evidence="2 3">Bd21</strain>
    </source>
</reference>
<reference evidence="3" key="3">
    <citation type="submission" date="2018-08" db="UniProtKB">
        <authorList>
            <consortium name="EnsemblPlants"/>
        </authorList>
    </citation>
    <scope>IDENTIFICATION</scope>
    <source>
        <strain evidence="3">cv. Bd21</strain>
    </source>
</reference>
<gene>
    <name evidence="2" type="ORF">BRADI_2g53561v3</name>
</gene>
<reference evidence="2" key="2">
    <citation type="submission" date="2017-06" db="EMBL/GenBank/DDBJ databases">
        <title>WGS assembly of Brachypodium distachyon.</title>
        <authorList>
            <consortium name="The International Brachypodium Initiative"/>
            <person name="Lucas S."/>
            <person name="Harmon-Smith M."/>
            <person name="Lail K."/>
            <person name="Tice H."/>
            <person name="Grimwood J."/>
            <person name="Bruce D."/>
            <person name="Barry K."/>
            <person name="Shu S."/>
            <person name="Lindquist E."/>
            <person name="Wang M."/>
            <person name="Pitluck S."/>
            <person name="Vogel J.P."/>
            <person name="Garvin D.F."/>
            <person name="Mockler T.C."/>
            <person name="Schmutz J."/>
            <person name="Rokhsar D."/>
            <person name="Bevan M.W."/>
        </authorList>
    </citation>
    <scope>NUCLEOTIDE SEQUENCE</scope>
    <source>
        <strain evidence="2">Bd21</strain>
    </source>
</reference>
<evidence type="ECO:0000313" key="4">
    <source>
        <dbReference type="Proteomes" id="UP000008810"/>
    </source>
</evidence>
<dbReference type="OrthoDB" id="1551848at2759"/>
<keyword evidence="4" id="KW-1185">Reference proteome</keyword>
<dbReference type="Proteomes" id="UP000008810">
    <property type="component" value="Chromosome 2"/>
</dbReference>
<evidence type="ECO:0000313" key="2">
    <source>
        <dbReference type="EMBL" id="PNT73122.1"/>
    </source>
</evidence>
<feature type="region of interest" description="Disordered" evidence="1">
    <location>
        <begin position="34"/>
        <end position="94"/>
    </location>
</feature>
<dbReference type="AlphaFoldDB" id="A0A2K2DFR1"/>
<dbReference type="EMBL" id="CM000881">
    <property type="protein sequence ID" value="PNT73122.1"/>
    <property type="molecule type" value="Genomic_DNA"/>
</dbReference>
<protein>
    <submittedName>
        <fullName evidence="2 3">Uncharacterized protein</fullName>
    </submittedName>
</protein>
<name>A0A2K2DFR1_BRADI</name>
<feature type="compositionally biased region" description="Polar residues" evidence="1">
    <location>
        <begin position="45"/>
        <end position="59"/>
    </location>
</feature>
<sequence>MITVTAAASTLPGRQLPPGAAAEAVLGAAAAAPVSTEPRHVGQESCETSQASTQRTWNSWPHRGSTRTLSPSANSPRQMAHTSDAPADPPDAPYTSMGRLLSVRFFLPLLIPPPPPPPPPCTAAASSSTPPSPDDAARRAHRMTHRASELSPSAKSRAKRRAARMITMLVSKLASLPPPALPLLLLSARCASPPPLLPGGAGEPGGPPMYQLMDLACVPILACNFFFLLEMTRPSLEVSIELSNHHHAFRPAIMRRRYRYGYVLHRDGDVVAALTAPPAAAKCGVWSACFIPAPICFGSKKLEA</sequence>
<evidence type="ECO:0000256" key="1">
    <source>
        <dbReference type="SAM" id="MobiDB-lite"/>
    </source>
</evidence>
<proteinExistence type="predicted"/>
<accession>A0A2K2DFR1</accession>
<dbReference type="Gramene" id="PNT73122">
    <property type="protein sequence ID" value="PNT73122"/>
    <property type="gene ID" value="BRADI_2g53561v3"/>
</dbReference>
<organism evidence="2">
    <name type="scientific">Brachypodium distachyon</name>
    <name type="common">Purple false brome</name>
    <name type="synonym">Trachynia distachya</name>
    <dbReference type="NCBI Taxonomy" id="15368"/>
    <lineage>
        <taxon>Eukaryota</taxon>
        <taxon>Viridiplantae</taxon>
        <taxon>Streptophyta</taxon>
        <taxon>Embryophyta</taxon>
        <taxon>Tracheophyta</taxon>
        <taxon>Spermatophyta</taxon>
        <taxon>Magnoliopsida</taxon>
        <taxon>Liliopsida</taxon>
        <taxon>Poales</taxon>
        <taxon>Poaceae</taxon>
        <taxon>BOP clade</taxon>
        <taxon>Pooideae</taxon>
        <taxon>Stipodae</taxon>
        <taxon>Brachypodieae</taxon>
        <taxon>Brachypodium</taxon>
    </lineage>
</organism>
<feature type="compositionally biased region" description="Pro residues" evidence="1">
    <location>
        <begin position="111"/>
        <end position="121"/>
    </location>
</feature>
<evidence type="ECO:0000313" key="3">
    <source>
        <dbReference type="EnsemblPlants" id="PNT73122"/>
    </source>
</evidence>
<feature type="compositionally biased region" description="Polar residues" evidence="1">
    <location>
        <begin position="66"/>
        <end position="81"/>
    </location>
</feature>
<dbReference type="InParanoid" id="A0A2K2DFR1"/>
<feature type="region of interest" description="Disordered" evidence="1">
    <location>
        <begin position="111"/>
        <end position="158"/>
    </location>
</feature>
<dbReference type="EnsemblPlants" id="PNT73122">
    <property type="protein sequence ID" value="PNT73122"/>
    <property type="gene ID" value="BRADI_2g53561v3"/>
</dbReference>